<dbReference type="EMBL" id="JAUFPX010000016">
    <property type="protein sequence ID" value="MDN3592172.1"/>
    <property type="molecule type" value="Genomic_DNA"/>
</dbReference>
<feature type="domain" description="Tyr recombinase" evidence="5">
    <location>
        <begin position="208"/>
        <end position="380"/>
    </location>
</feature>
<evidence type="ECO:0000313" key="6">
    <source>
        <dbReference type="EMBL" id="MDN3592172.1"/>
    </source>
</evidence>
<protein>
    <submittedName>
        <fullName evidence="6">Integrase arm-type DNA-binding domain-containing protein</fullName>
    </submittedName>
</protein>
<evidence type="ECO:0000259" key="5">
    <source>
        <dbReference type="PROSITE" id="PS51898"/>
    </source>
</evidence>
<dbReference type="InterPro" id="IPR010998">
    <property type="entry name" value="Integrase_recombinase_N"/>
</dbReference>
<proteinExistence type="inferred from homology"/>
<dbReference type="RefSeq" id="WP_238227798.1">
    <property type="nucleotide sequence ID" value="NZ_BPQD01000037.1"/>
</dbReference>
<keyword evidence="3 6" id="KW-0238">DNA-binding</keyword>
<evidence type="ECO:0000256" key="4">
    <source>
        <dbReference type="ARBA" id="ARBA00023172"/>
    </source>
</evidence>
<dbReference type="InterPro" id="IPR025166">
    <property type="entry name" value="Integrase_DNA_bind_dom"/>
</dbReference>
<dbReference type="InterPro" id="IPR011010">
    <property type="entry name" value="DNA_brk_join_enz"/>
</dbReference>
<sequence length="392" mass="44206">MAHAVNKLTALGVSKLKEPGRYGDGAGLYLMIDPGGSRRWQMIFRHGGKQREMGLGSASLFSLADARRKRDETHRLIAEGRDPIAEKRKPDPVTVKAVTFGEFADQHIAEITKGFRNEKHKAQWTSSLRNHASSLRSKALADITTDDVLSVVKPIWHTNNETASRVRGRIEQILDAAKARGLRTGENPARWRGHLNQLLSKRRKLQKGHHTALPYADLPCFIDELRKRTGVSALALEFAILSGGRVGEVLKCPWSEIDRVKKVWSIPAARMKAERDHRVPLTPRMLEILDAVEPLRRGDYVFPSFRADKPLSDMVFAALYKRMGRRITTHGFRSTFRDWVGDETNYQREVAEAALSHVVGDSTEAAYRRGDALEKRRELMLAWEAFVTSEAA</sequence>
<dbReference type="Pfam" id="PF13356">
    <property type="entry name" value="Arm-DNA-bind_3"/>
    <property type="match status" value="1"/>
</dbReference>
<dbReference type="Pfam" id="PF00589">
    <property type="entry name" value="Phage_integrase"/>
    <property type="match status" value="1"/>
</dbReference>
<evidence type="ECO:0000256" key="3">
    <source>
        <dbReference type="ARBA" id="ARBA00023125"/>
    </source>
</evidence>
<evidence type="ECO:0000256" key="2">
    <source>
        <dbReference type="ARBA" id="ARBA00022908"/>
    </source>
</evidence>
<name>A0ABT8BJ31_9HYPH</name>
<organism evidence="6 7">
    <name type="scientific">Methylobacterium adhaesivum</name>
    <dbReference type="NCBI Taxonomy" id="333297"/>
    <lineage>
        <taxon>Bacteria</taxon>
        <taxon>Pseudomonadati</taxon>
        <taxon>Pseudomonadota</taxon>
        <taxon>Alphaproteobacteria</taxon>
        <taxon>Hyphomicrobiales</taxon>
        <taxon>Methylobacteriaceae</taxon>
        <taxon>Methylobacterium</taxon>
    </lineage>
</organism>
<comment type="caution">
    <text evidence="6">The sequence shown here is derived from an EMBL/GenBank/DDBJ whole genome shotgun (WGS) entry which is preliminary data.</text>
</comment>
<dbReference type="InterPro" id="IPR013762">
    <property type="entry name" value="Integrase-like_cat_sf"/>
</dbReference>
<dbReference type="PANTHER" id="PTHR30629">
    <property type="entry name" value="PROPHAGE INTEGRASE"/>
    <property type="match status" value="1"/>
</dbReference>
<dbReference type="SUPFAM" id="SSF56349">
    <property type="entry name" value="DNA breaking-rejoining enzymes"/>
    <property type="match status" value="1"/>
</dbReference>
<dbReference type="InterPro" id="IPR050808">
    <property type="entry name" value="Phage_Integrase"/>
</dbReference>
<dbReference type="InterPro" id="IPR002104">
    <property type="entry name" value="Integrase_catalytic"/>
</dbReference>
<evidence type="ECO:0000256" key="1">
    <source>
        <dbReference type="ARBA" id="ARBA00008857"/>
    </source>
</evidence>
<keyword evidence="2" id="KW-0229">DNA integration</keyword>
<dbReference type="CDD" id="cd00801">
    <property type="entry name" value="INT_P4_C"/>
    <property type="match status" value="1"/>
</dbReference>
<gene>
    <name evidence="6" type="ORF">QWZ12_16360</name>
</gene>
<dbReference type="PROSITE" id="PS51898">
    <property type="entry name" value="TYR_RECOMBINASE"/>
    <property type="match status" value="1"/>
</dbReference>
<dbReference type="InterPro" id="IPR038488">
    <property type="entry name" value="Integrase_DNA-bd_sf"/>
</dbReference>
<evidence type="ECO:0000313" key="7">
    <source>
        <dbReference type="Proteomes" id="UP001224644"/>
    </source>
</evidence>
<accession>A0ABT8BJ31</accession>
<dbReference type="Gene3D" id="1.10.443.10">
    <property type="entry name" value="Intergrase catalytic core"/>
    <property type="match status" value="1"/>
</dbReference>
<dbReference type="Proteomes" id="UP001224644">
    <property type="component" value="Unassembled WGS sequence"/>
</dbReference>
<dbReference type="GO" id="GO:0003677">
    <property type="term" value="F:DNA binding"/>
    <property type="evidence" value="ECO:0007669"/>
    <property type="project" value="UniProtKB-KW"/>
</dbReference>
<keyword evidence="4" id="KW-0233">DNA recombination</keyword>
<dbReference type="Gene3D" id="1.10.150.130">
    <property type="match status" value="1"/>
</dbReference>
<comment type="similarity">
    <text evidence="1">Belongs to the 'phage' integrase family.</text>
</comment>
<dbReference type="PANTHER" id="PTHR30629:SF2">
    <property type="entry name" value="PROPHAGE INTEGRASE INTS-RELATED"/>
    <property type="match status" value="1"/>
</dbReference>
<dbReference type="Pfam" id="PF22022">
    <property type="entry name" value="Phage_int_M"/>
    <property type="match status" value="1"/>
</dbReference>
<dbReference type="Gene3D" id="3.30.160.390">
    <property type="entry name" value="Integrase, DNA-binding domain"/>
    <property type="match status" value="1"/>
</dbReference>
<reference evidence="7" key="1">
    <citation type="journal article" date="2019" name="Int. J. Syst. Evol. Microbiol.">
        <title>The Global Catalogue of Microorganisms (GCM) 10K type strain sequencing project: providing services to taxonomists for standard genome sequencing and annotation.</title>
        <authorList>
            <consortium name="The Broad Institute Genomics Platform"/>
            <consortium name="The Broad Institute Genome Sequencing Center for Infectious Disease"/>
            <person name="Wu L."/>
            <person name="Ma J."/>
        </authorList>
    </citation>
    <scope>NUCLEOTIDE SEQUENCE [LARGE SCALE GENOMIC DNA]</scope>
    <source>
        <strain evidence="7">CECT 7069</strain>
    </source>
</reference>
<dbReference type="InterPro" id="IPR053876">
    <property type="entry name" value="Phage_int_M"/>
</dbReference>
<keyword evidence="7" id="KW-1185">Reference proteome</keyword>